<dbReference type="EMBL" id="LAZR01029247">
    <property type="protein sequence ID" value="KKL60152.1"/>
    <property type="molecule type" value="Genomic_DNA"/>
</dbReference>
<dbReference type="AlphaFoldDB" id="A0A0F9GAG6"/>
<protein>
    <submittedName>
        <fullName evidence="1">Uncharacterized protein</fullName>
    </submittedName>
</protein>
<organism evidence="1">
    <name type="scientific">marine sediment metagenome</name>
    <dbReference type="NCBI Taxonomy" id="412755"/>
    <lineage>
        <taxon>unclassified sequences</taxon>
        <taxon>metagenomes</taxon>
        <taxon>ecological metagenomes</taxon>
    </lineage>
</organism>
<gene>
    <name evidence="1" type="ORF">LCGC14_2208200</name>
</gene>
<comment type="caution">
    <text evidence="1">The sequence shown here is derived from an EMBL/GenBank/DDBJ whole genome shotgun (WGS) entry which is preliminary data.</text>
</comment>
<evidence type="ECO:0000313" key="1">
    <source>
        <dbReference type="EMBL" id="KKL60152.1"/>
    </source>
</evidence>
<proteinExistence type="predicted"/>
<name>A0A0F9GAG6_9ZZZZ</name>
<accession>A0A0F9GAG6</accession>
<feature type="non-terminal residue" evidence="1">
    <location>
        <position position="1"/>
    </location>
</feature>
<reference evidence="1" key="1">
    <citation type="journal article" date="2015" name="Nature">
        <title>Complex archaea that bridge the gap between prokaryotes and eukaryotes.</title>
        <authorList>
            <person name="Spang A."/>
            <person name="Saw J.H."/>
            <person name="Jorgensen S.L."/>
            <person name="Zaremba-Niedzwiedzka K."/>
            <person name="Martijn J."/>
            <person name="Lind A.E."/>
            <person name="van Eijk R."/>
            <person name="Schleper C."/>
            <person name="Guy L."/>
            <person name="Ettema T.J."/>
        </authorList>
    </citation>
    <scope>NUCLEOTIDE SEQUENCE</scope>
</reference>
<sequence length="91" mass="9470">TGTVVGGAAITPVAKTIQSSELPTATIESGVDLTGLTKVGTLYFIQCVVVNTEYHLRTSSKIRIPKGKAIAILVKEGTANVTGIISLVEEE</sequence>